<dbReference type="RefSeq" id="XP_033597881.1">
    <property type="nucleotide sequence ID" value="XM_033749579.1"/>
</dbReference>
<evidence type="ECO:0000313" key="9">
    <source>
        <dbReference type="Proteomes" id="UP000799437"/>
    </source>
</evidence>
<evidence type="ECO:0000256" key="6">
    <source>
        <dbReference type="PIRSR" id="PIRSR602401-1"/>
    </source>
</evidence>
<dbReference type="PANTHER" id="PTHR24305:SF210">
    <property type="entry name" value="CYTOCHROME P450 MONOOXYGENASE ASQL-RELATED"/>
    <property type="match status" value="1"/>
</dbReference>
<name>A0A6A6W0H2_9PEZI</name>
<dbReference type="PRINTS" id="PR00463">
    <property type="entry name" value="EP450I"/>
</dbReference>
<dbReference type="InterPro" id="IPR002401">
    <property type="entry name" value="Cyt_P450_E_grp-I"/>
</dbReference>
<dbReference type="InterPro" id="IPR001128">
    <property type="entry name" value="Cyt_P450"/>
</dbReference>
<dbReference type="AlphaFoldDB" id="A0A6A6W0H2"/>
<keyword evidence="7" id="KW-0812">Transmembrane</keyword>
<comment type="cofactor">
    <cofactor evidence="1 6">
        <name>heme</name>
        <dbReference type="ChEBI" id="CHEBI:30413"/>
    </cofactor>
</comment>
<protein>
    <submittedName>
        <fullName evidence="8">Cytochrome P450</fullName>
    </submittedName>
</protein>
<evidence type="ECO:0000256" key="7">
    <source>
        <dbReference type="SAM" id="Phobius"/>
    </source>
</evidence>
<feature type="transmembrane region" description="Helical" evidence="7">
    <location>
        <begin position="6"/>
        <end position="27"/>
    </location>
</feature>
<keyword evidence="3 6" id="KW-0349">Heme</keyword>
<evidence type="ECO:0000256" key="5">
    <source>
        <dbReference type="ARBA" id="ARBA00023004"/>
    </source>
</evidence>
<proteinExistence type="inferred from homology"/>
<evidence type="ECO:0000256" key="1">
    <source>
        <dbReference type="ARBA" id="ARBA00001971"/>
    </source>
</evidence>
<feature type="binding site" description="axial binding residue" evidence="6">
    <location>
        <position position="449"/>
    </location>
    <ligand>
        <name>heme</name>
        <dbReference type="ChEBI" id="CHEBI:30413"/>
    </ligand>
    <ligandPart>
        <name>Fe</name>
        <dbReference type="ChEBI" id="CHEBI:18248"/>
    </ligandPart>
</feature>
<evidence type="ECO:0000256" key="2">
    <source>
        <dbReference type="ARBA" id="ARBA00010617"/>
    </source>
</evidence>
<evidence type="ECO:0000313" key="8">
    <source>
        <dbReference type="EMBL" id="KAF2755430.1"/>
    </source>
</evidence>
<dbReference type="GO" id="GO:0016705">
    <property type="term" value="F:oxidoreductase activity, acting on paired donors, with incorporation or reduction of molecular oxygen"/>
    <property type="evidence" value="ECO:0007669"/>
    <property type="project" value="InterPro"/>
</dbReference>
<reference evidence="8" key="1">
    <citation type="journal article" date="2020" name="Stud. Mycol.">
        <title>101 Dothideomycetes genomes: a test case for predicting lifestyles and emergence of pathogens.</title>
        <authorList>
            <person name="Haridas S."/>
            <person name="Albert R."/>
            <person name="Binder M."/>
            <person name="Bloem J."/>
            <person name="Labutti K."/>
            <person name="Salamov A."/>
            <person name="Andreopoulos B."/>
            <person name="Baker S."/>
            <person name="Barry K."/>
            <person name="Bills G."/>
            <person name="Bluhm B."/>
            <person name="Cannon C."/>
            <person name="Castanera R."/>
            <person name="Culley D."/>
            <person name="Daum C."/>
            <person name="Ezra D."/>
            <person name="Gonzalez J."/>
            <person name="Henrissat B."/>
            <person name="Kuo A."/>
            <person name="Liang C."/>
            <person name="Lipzen A."/>
            <person name="Lutzoni F."/>
            <person name="Magnuson J."/>
            <person name="Mondo S."/>
            <person name="Nolan M."/>
            <person name="Ohm R."/>
            <person name="Pangilinan J."/>
            <person name="Park H.-J."/>
            <person name="Ramirez L."/>
            <person name="Alfaro M."/>
            <person name="Sun H."/>
            <person name="Tritt A."/>
            <person name="Yoshinaga Y."/>
            <person name="Zwiers L.-H."/>
            <person name="Turgeon B."/>
            <person name="Goodwin S."/>
            <person name="Spatafora J."/>
            <person name="Crous P."/>
            <person name="Grigoriev I."/>
        </authorList>
    </citation>
    <scope>NUCLEOTIDE SEQUENCE</scope>
    <source>
        <strain evidence="8">CBS 121739</strain>
    </source>
</reference>
<gene>
    <name evidence="8" type="ORF">EJ05DRAFT_540168</name>
</gene>
<dbReference type="GeneID" id="54490633"/>
<dbReference type="SUPFAM" id="SSF48264">
    <property type="entry name" value="Cytochrome P450"/>
    <property type="match status" value="1"/>
</dbReference>
<evidence type="ECO:0000256" key="3">
    <source>
        <dbReference type="ARBA" id="ARBA00022617"/>
    </source>
</evidence>
<organism evidence="8 9">
    <name type="scientific">Pseudovirgaria hyperparasitica</name>
    <dbReference type="NCBI Taxonomy" id="470096"/>
    <lineage>
        <taxon>Eukaryota</taxon>
        <taxon>Fungi</taxon>
        <taxon>Dikarya</taxon>
        <taxon>Ascomycota</taxon>
        <taxon>Pezizomycotina</taxon>
        <taxon>Dothideomycetes</taxon>
        <taxon>Dothideomycetes incertae sedis</taxon>
        <taxon>Acrospermales</taxon>
        <taxon>Acrospermaceae</taxon>
        <taxon>Pseudovirgaria</taxon>
    </lineage>
</organism>
<dbReference type="GO" id="GO:0020037">
    <property type="term" value="F:heme binding"/>
    <property type="evidence" value="ECO:0007669"/>
    <property type="project" value="InterPro"/>
</dbReference>
<evidence type="ECO:0000256" key="4">
    <source>
        <dbReference type="ARBA" id="ARBA00022723"/>
    </source>
</evidence>
<dbReference type="GO" id="GO:0005506">
    <property type="term" value="F:iron ion binding"/>
    <property type="evidence" value="ECO:0007669"/>
    <property type="project" value="InterPro"/>
</dbReference>
<keyword evidence="7" id="KW-1133">Transmembrane helix</keyword>
<keyword evidence="5 6" id="KW-0408">Iron</keyword>
<keyword evidence="9" id="KW-1185">Reference proteome</keyword>
<dbReference type="InterPro" id="IPR050121">
    <property type="entry name" value="Cytochrome_P450_monoxygenase"/>
</dbReference>
<dbReference type="Pfam" id="PF00067">
    <property type="entry name" value="p450"/>
    <property type="match status" value="1"/>
</dbReference>
<dbReference type="PANTHER" id="PTHR24305">
    <property type="entry name" value="CYTOCHROME P450"/>
    <property type="match status" value="1"/>
</dbReference>
<accession>A0A6A6W0H2</accession>
<comment type="similarity">
    <text evidence="2">Belongs to the cytochrome P450 family.</text>
</comment>
<dbReference type="Proteomes" id="UP000799437">
    <property type="component" value="Unassembled WGS sequence"/>
</dbReference>
<dbReference type="GO" id="GO:0004497">
    <property type="term" value="F:monooxygenase activity"/>
    <property type="evidence" value="ECO:0007669"/>
    <property type="project" value="InterPro"/>
</dbReference>
<keyword evidence="7" id="KW-0472">Membrane</keyword>
<dbReference type="CDD" id="cd11058">
    <property type="entry name" value="CYP60B-like"/>
    <property type="match status" value="1"/>
</dbReference>
<sequence>MLLDIQALQSMSVLTVLTGILILYFLLSSAQRIYNIYFHPLSKFPGPWYRSAFHFPYHYEQIKGHAPHNYIKLHEKHGPVVRIGPDQLSFTCSQAYKDIYGFHSHRRQVPKDFKRFPNVPIDWPLFGSDDGEHSRLRRLVAHAFSETALREQEPLIQSHIHGLVQKIRSVIDVDPETHFDMSKYFDLLSFDIITDLTYGESFDGVRTGETNQLLKDLYQGSKLNPILLTSWDYAPLMWLLKFLFSLPKAKELQEGEEKGQKDRMNRRRAKGTDAKKDFMSYILVDEGKDNDSLTENEILGLARLFVGAGGEEPASMMSTILYYLLTNPSAHDRARKEIRDAFVSIEEINNVKLAQLPYLGAVISETFRIHHSGAQRFSRRTTRTEMIGGYEVPPNTSVDVNHHVIGRVSANYAEPTFFAPERWLSETLDQFKFDDKAALQPFATGPRACLGKNVAYLEIRTTLAYLLWTFDMELIGDSKDWIQGQKMKLIWHRPPMNVGFKVR</sequence>
<dbReference type="Gene3D" id="1.10.630.10">
    <property type="entry name" value="Cytochrome P450"/>
    <property type="match status" value="1"/>
</dbReference>
<keyword evidence="4 6" id="KW-0479">Metal-binding</keyword>
<dbReference type="InterPro" id="IPR036396">
    <property type="entry name" value="Cyt_P450_sf"/>
</dbReference>
<dbReference type="PRINTS" id="PR00385">
    <property type="entry name" value="P450"/>
</dbReference>
<dbReference type="OrthoDB" id="1470350at2759"/>
<dbReference type="EMBL" id="ML996577">
    <property type="protein sequence ID" value="KAF2755430.1"/>
    <property type="molecule type" value="Genomic_DNA"/>
</dbReference>